<dbReference type="Gene3D" id="3.20.20.140">
    <property type="entry name" value="Metal-dependent hydrolases"/>
    <property type="match status" value="1"/>
</dbReference>
<dbReference type="EMBL" id="ATBP01002051">
    <property type="protein sequence ID" value="ETR66342.1"/>
    <property type="molecule type" value="Genomic_DNA"/>
</dbReference>
<dbReference type="InterPro" id="IPR004805">
    <property type="entry name" value="DnaE2/DnaE/PolC"/>
</dbReference>
<gene>
    <name evidence="3" type="ORF">OMM_12916</name>
</gene>
<dbReference type="Pfam" id="PF07733">
    <property type="entry name" value="DNA_pol3_alpha"/>
    <property type="match status" value="1"/>
</dbReference>
<sequence length="222" mass="25298">MEMHHKLGIPLVATNDCHYLLSSDANAHDVLLCIQTSKTLNEKNRLKFDTDQLYFKSPDEMVASFKDYPNAIENTRTIAGRCHIEFDMNTYHFPVFDTGPDKTPDDVLDEMAHQGLETILADLRKTTLIWMKRSINNVLKMNLMLSKIWAFLVIFWWFLILSNGPKNGVPVGPGRGSAAGSLVAYALEITNLDPLKYDLIFERFLNPARKSMPDIDVDFCIE</sequence>
<dbReference type="PANTHER" id="PTHR32294:SF0">
    <property type="entry name" value="DNA POLYMERASE III SUBUNIT ALPHA"/>
    <property type="match status" value="1"/>
</dbReference>
<dbReference type="GO" id="GO:0006260">
    <property type="term" value="P:DNA replication"/>
    <property type="evidence" value="ECO:0007669"/>
    <property type="project" value="InterPro"/>
</dbReference>
<dbReference type="InterPro" id="IPR016195">
    <property type="entry name" value="Pol/histidinol_Pase-like"/>
</dbReference>
<evidence type="ECO:0000256" key="1">
    <source>
        <dbReference type="SAM" id="Phobius"/>
    </source>
</evidence>
<feature type="transmembrane region" description="Helical" evidence="1">
    <location>
        <begin position="141"/>
        <end position="160"/>
    </location>
</feature>
<dbReference type="PANTHER" id="PTHR32294">
    <property type="entry name" value="DNA POLYMERASE III SUBUNIT ALPHA"/>
    <property type="match status" value="1"/>
</dbReference>
<dbReference type="Proteomes" id="UP000189670">
    <property type="component" value="Unassembled WGS sequence"/>
</dbReference>
<reference evidence="4" key="1">
    <citation type="submission" date="2012-11" db="EMBL/GenBank/DDBJ databases">
        <authorList>
            <person name="Lucero-Rivera Y.E."/>
            <person name="Tovar-Ramirez D."/>
        </authorList>
    </citation>
    <scope>NUCLEOTIDE SEQUENCE [LARGE SCALE GENOMIC DNA]</scope>
    <source>
        <strain evidence="4">Araruama</strain>
    </source>
</reference>
<dbReference type="AlphaFoldDB" id="A0A1V1NUS3"/>
<evidence type="ECO:0000259" key="2">
    <source>
        <dbReference type="Pfam" id="PF07733"/>
    </source>
</evidence>
<dbReference type="GO" id="GO:0008408">
    <property type="term" value="F:3'-5' exonuclease activity"/>
    <property type="evidence" value="ECO:0007669"/>
    <property type="project" value="InterPro"/>
</dbReference>
<protein>
    <recommendedName>
        <fullName evidence="2">Bacterial DNA polymerase III alpha subunit NTPase domain-containing protein</fullName>
    </recommendedName>
</protein>
<feature type="non-terminal residue" evidence="3">
    <location>
        <position position="222"/>
    </location>
</feature>
<evidence type="ECO:0000313" key="4">
    <source>
        <dbReference type="Proteomes" id="UP000189670"/>
    </source>
</evidence>
<dbReference type="InterPro" id="IPR011708">
    <property type="entry name" value="DNA_pol3_alpha_NTPase_dom"/>
</dbReference>
<feature type="domain" description="Bacterial DNA polymerase III alpha subunit NTPase" evidence="2">
    <location>
        <begin position="134"/>
        <end position="220"/>
    </location>
</feature>
<name>A0A1V1NUS3_9BACT</name>
<comment type="caution">
    <text evidence="3">The sequence shown here is derived from an EMBL/GenBank/DDBJ whole genome shotgun (WGS) entry which is preliminary data.</text>
</comment>
<keyword evidence="1" id="KW-1133">Transmembrane helix</keyword>
<organism evidence="3 4">
    <name type="scientific">Candidatus Magnetoglobus multicellularis str. Araruama</name>
    <dbReference type="NCBI Taxonomy" id="890399"/>
    <lineage>
        <taxon>Bacteria</taxon>
        <taxon>Pseudomonadati</taxon>
        <taxon>Thermodesulfobacteriota</taxon>
        <taxon>Desulfobacteria</taxon>
        <taxon>Desulfobacterales</taxon>
        <taxon>Desulfobacteraceae</taxon>
        <taxon>Candidatus Magnetoglobus</taxon>
    </lineage>
</organism>
<proteinExistence type="predicted"/>
<evidence type="ECO:0000313" key="3">
    <source>
        <dbReference type="EMBL" id="ETR66342.1"/>
    </source>
</evidence>
<accession>A0A1V1NUS3</accession>
<keyword evidence="1" id="KW-0812">Transmembrane</keyword>
<dbReference type="SUPFAM" id="SSF89550">
    <property type="entry name" value="PHP domain-like"/>
    <property type="match status" value="1"/>
</dbReference>
<keyword evidence="1" id="KW-0472">Membrane</keyword>